<organism evidence="7 8">
    <name type="scientific">Methylibium petroleiphilum (strain ATCC BAA-1232 / LMG 22953 / PM1)</name>
    <dbReference type="NCBI Taxonomy" id="420662"/>
    <lineage>
        <taxon>Bacteria</taxon>
        <taxon>Pseudomonadati</taxon>
        <taxon>Pseudomonadota</taxon>
        <taxon>Betaproteobacteria</taxon>
        <taxon>Burkholderiales</taxon>
        <taxon>Sphaerotilaceae</taxon>
        <taxon>Methylibium</taxon>
    </lineage>
</organism>
<evidence type="ECO:0000256" key="1">
    <source>
        <dbReference type="ARBA" id="ARBA00004141"/>
    </source>
</evidence>
<feature type="transmembrane region" description="Helical" evidence="5">
    <location>
        <begin position="213"/>
        <end position="232"/>
    </location>
</feature>
<feature type="transmembrane region" description="Helical" evidence="5">
    <location>
        <begin position="338"/>
        <end position="357"/>
    </location>
</feature>
<accession>A2SEY2</accession>
<dbReference type="eggNOG" id="COG0659">
    <property type="taxonomic scope" value="Bacteria"/>
</dbReference>
<evidence type="ECO:0000313" key="8">
    <source>
        <dbReference type="Proteomes" id="UP000000366"/>
    </source>
</evidence>
<proteinExistence type="predicted"/>
<name>A2SEY2_METPP</name>
<keyword evidence="8" id="KW-1185">Reference proteome</keyword>
<dbReference type="SUPFAM" id="SSF52091">
    <property type="entry name" value="SpoIIaa-like"/>
    <property type="match status" value="1"/>
</dbReference>
<sequence>MQLHRFRPRLLDALKTYDRGRFAADAGAGLTVGVIALPLAMAFAIASGVKPEQGIFTAIIGGFLVSALGGSSVQIAGPAGAFIVIVYGIVERYGLANLLIATVLAGAMLFALGLFRLGGLVRYVPITIVIGFTNGIAVLVALSQLKDLFGLVTPKLPADFFTQIGVLLEHADSFNPMAFAIGLLSLALLFAWPRLQKHHTVVEHTTLRSASRMPAPMVVLVLATTATALLHLPVETIGSRFGGIPQALPAFVWPELSWRSAKELFIPTLTIAMLGAVESLLCARVADNVGTVPKHDPNQELMAQGIANVVTPFFGGIPTTGTIARTVTNVRAGATSPVAGIVHAVTLLVVVLVAAPLAEHVPLAALAGILLFVAWNMGEWHEFARLRHFSLPYRIILVGTFLLTVIFDLSVAVQVGLVMACAFFIYRMSTLFRIEPLAAPAETPSGVVVERLYGALFFGAVAKLEAVPARLPAGTRVLVLEAQRLISIDASGVDALTQLYRTLQRQGVGLRLCELNEQPRSLLQRSGFTALIGEERIAPTLAEALARSVAPTAT</sequence>
<keyword evidence="3 5" id="KW-1133">Transmembrane helix</keyword>
<evidence type="ECO:0000256" key="4">
    <source>
        <dbReference type="ARBA" id="ARBA00023136"/>
    </source>
</evidence>
<feature type="transmembrane region" description="Helical" evidence="5">
    <location>
        <begin position="395"/>
        <end position="426"/>
    </location>
</feature>
<feature type="transmembrane region" description="Helical" evidence="5">
    <location>
        <begin position="95"/>
        <end position="117"/>
    </location>
</feature>
<protein>
    <submittedName>
        <fullName evidence="7">Sulfate transporter</fullName>
    </submittedName>
</protein>
<dbReference type="AlphaFoldDB" id="A2SEY2"/>
<dbReference type="KEGG" id="mpt:Mpe_A1160"/>
<dbReference type="GO" id="GO:0055085">
    <property type="term" value="P:transmembrane transport"/>
    <property type="evidence" value="ECO:0007669"/>
    <property type="project" value="InterPro"/>
</dbReference>
<dbReference type="Proteomes" id="UP000000366">
    <property type="component" value="Chromosome"/>
</dbReference>
<dbReference type="PANTHER" id="PTHR11814">
    <property type="entry name" value="SULFATE TRANSPORTER"/>
    <property type="match status" value="1"/>
</dbReference>
<dbReference type="InterPro" id="IPR002645">
    <property type="entry name" value="STAS_dom"/>
</dbReference>
<feature type="transmembrane region" description="Helical" evidence="5">
    <location>
        <begin position="174"/>
        <end position="192"/>
    </location>
</feature>
<dbReference type="CDD" id="cd07042">
    <property type="entry name" value="STAS_SulP_like_sulfate_transporter"/>
    <property type="match status" value="1"/>
</dbReference>
<reference evidence="7 8" key="1">
    <citation type="journal article" date="2007" name="J. Bacteriol.">
        <title>Whole-genome analysis of the methyl tert-butyl ether-degrading beta-proteobacterium Methylibium petroleiphilum PM1.</title>
        <authorList>
            <person name="Kane S.R."/>
            <person name="Chakicherla A.Y."/>
            <person name="Chain P.S.G."/>
            <person name="Schmidt R."/>
            <person name="Shin M.W."/>
            <person name="Legler T.C."/>
            <person name="Scow K.M."/>
            <person name="Larimer F.W."/>
            <person name="Lucas S.M."/>
            <person name="Richardson P.M."/>
            <person name="Hristova K.R."/>
        </authorList>
    </citation>
    <scope>NUCLEOTIDE SEQUENCE [LARGE SCALE GENOMIC DNA]</scope>
    <source>
        <strain evidence="8">ATCC BAA-1232 / LMG 22953 / PM1</strain>
    </source>
</reference>
<evidence type="ECO:0000256" key="3">
    <source>
        <dbReference type="ARBA" id="ARBA00022989"/>
    </source>
</evidence>
<dbReference type="Pfam" id="PF01740">
    <property type="entry name" value="STAS"/>
    <property type="match status" value="1"/>
</dbReference>
<keyword evidence="4 5" id="KW-0472">Membrane</keyword>
<evidence type="ECO:0000256" key="5">
    <source>
        <dbReference type="SAM" id="Phobius"/>
    </source>
</evidence>
<dbReference type="InterPro" id="IPR001902">
    <property type="entry name" value="SLC26A/SulP_fam"/>
</dbReference>
<dbReference type="InterPro" id="IPR011547">
    <property type="entry name" value="SLC26A/SulP_dom"/>
</dbReference>
<feature type="transmembrane region" description="Helical" evidence="5">
    <location>
        <begin position="363"/>
        <end position="383"/>
    </location>
</feature>
<comment type="subcellular location">
    <subcellularLocation>
        <location evidence="1">Membrane</location>
        <topology evidence="1">Multi-pass membrane protein</topology>
    </subcellularLocation>
</comment>
<feature type="domain" description="STAS" evidence="6">
    <location>
        <begin position="437"/>
        <end position="548"/>
    </location>
</feature>
<feature type="transmembrane region" description="Helical" evidence="5">
    <location>
        <begin position="21"/>
        <end position="49"/>
    </location>
</feature>
<feature type="transmembrane region" description="Helical" evidence="5">
    <location>
        <begin position="123"/>
        <end position="142"/>
    </location>
</feature>
<dbReference type="Gene3D" id="3.30.750.24">
    <property type="entry name" value="STAS domain"/>
    <property type="match status" value="1"/>
</dbReference>
<dbReference type="RefSeq" id="WP_011828758.1">
    <property type="nucleotide sequence ID" value="NC_008825.1"/>
</dbReference>
<dbReference type="HOGENOM" id="CLU_003182_13_1_4"/>
<keyword evidence="2 5" id="KW-0812">Transmembrane</keyword>
<evidence type="ECO:0000259" key="6">
    <source>
        <dbReference type="PROSITE" id="PS50801"/>
    </source>
</evidence>
<dbReference type="InterPro" id="IPR036513">
    <property type="entry name" value="STAS_dom_sf"/>
</dbReference>
<dbReference type="EMBL" id="CP000555">
    <property type="protein sequence ID" value="ABM94121.1"/>
    <property type="molecule type" value="Genomic_DNA"/>
</dbReference>
<dbReference type="STRING" id="420662.Mpe_A1160"/>
<gene>
    <name evidence="7" type="primary">sulP</name>
    <name evidence="7" type="ordered locus">Mpe_A1160</name>
</gene>
<feature type="transmembrane region" description="Helical" evidence="5">
    <location>
        <begin position="55"/>
        <end position="88"/>
    </location>
</feature>
<dbReference type="PROSITE" id="PS50801">
    <property type="entry name" value="STAS"/>
    <property type="match status" value="1"/>
</dbReference>
<dbReference type="GO" id="GO:0016020">
    <property type="term" value="C:membrane"/>
    <property type="evidence" value="ECO:0007669"/>
    <property type="project" value="UniProtKB-SubCell"/>
</dbReference>
<evidence type="ECO:0000313" key="7">
    <source>
        <dbReference type="EMBL" id="ABM94121.1"/>
    </source>
</evidence>
<evidence type="ECO:0000256" key="2">
    <source>
        <dbReference type="ARBA" id="ARBA00022692"/>
    </source>
</evidence>
<dbReference type="Pfam" id="PF00916">
    <property type="entry name" value="Sulfate_transp"/>
    <property type="match status" value="1"/>
</dbReference>